<dbReference type="EMBL" id="GBRH01258553">
    <property type="protein sequence ID" value="JAD39342.1"/>
    <property type="molecule type" value="Transcribed_RNA"/>
</dbReference>
<reference evidence="1" key="2">
    <citation type="journal article" date="2015" name="Data Brief">
        <title>Shoot transcriptome of the giant reed, Arundo donax.</title>
        <authorList>
            <person name="Barrero R.A."/>
            <person name="Guerrero F.D."/>
            <person name="Moolhuijzen P."/>
            <person name="Goolsby J.A."/>
            <person name="Tidwell J."/>
            <person name="Bellgard S.E."/>
            <person name="Bellgard M.I."/>
        </authorList>
    </citation>
    <scope>NUCLEOTIDE SEQUENCE</scope>
    <source>
        <tissue evidence="1">Shoot tissue taken approximately 20 cm above the soil surface</tissue>
    </source>
</reference>
<dbReference type="AlphaFoldDB" id="A0A0A8ZX25"/>
<proteinExistence type="predicted"/>
<name>A0A0A8ZX25_ARUDO</name>
<organism evidence="1">
    <name type="scientific">Arundo donax</name>
    <name type="common">Giant reed</name>
    <name type="synonym">Donax arundinaceus</name>
    <dbReference type="NCBI Taxonomy" id="35708"/>
    <lineage>
        <taxon>Eukaryota</taxon>
        <taxon>Viridiplantae</taxon>
        <taxon>Streptophyta</taxon>
        <taxon>Embryophyta</taxon>
        <taxon>Tracheophyta</taxon>
        <taxon>Spermatophyta</taxon>
        <taxon>Magnoliopsida</taxon>
        <taxon>Liliopsida</taxon>
        <taxon>Poales</taxon>
        <taxon>Poaceae</taxon>
        <taxon>PACMAD clade</taxon>
        <taxon>Arundinoideae</taxon>
        <taxon>Arundineae</taxon>
        <taxon>Arundo</taxon>
    </lineage>
</organism>
<evidence type="ECO:0000313" key="1">
    <source>
        <dbReference type="EMBL" id="JAD39342.1"/>
    </source>
</evidence>
<reference evidence="1" key="1">
    <citation type="submission" date="2014-09" db="EMBL/GenBank/DDBJ databases">
        <authorList>
            <person name="Magalhaes I.L.F."/>
            <person name="Oliveira U."/>
            <person name="Santos F.R."/>
            <person name="Vidigal T.H.D.A."/>
            <person name="Brescovit A.D."/>
            <person name="Santos A.J."/>
        </authorList>
    </citation>
    <scope>NUCLEOTIDE SEQUENCE</scope>
    <source>
        <tissue evidence="1">Shoot tissue taken approximately 20 cm above the soil surface</tissue>
    </source>
</reference>
<sequence length="52" mass="5283">MLAPEPKVYVPGTSDGCGSLPDRAMFLATAAMSAVELKTLVPEAAAGSFLLS</sequence>
<protein>
    <submittedName>
        <fullName evidence="1">Uncharacterized protein</fullName>
    </submittedName>
</protein>
<accession>A0A0A8ZX25</accession>